<feature type="non-terminal residue" evidence="1">
    <location>
        <position position="1"/>
    </location>
</feature>
<evidence type="ECO:0000313" key="2">
    <source>
        <dbReference type="Proteomes" id="UP000070063"/>
    </source>
</evidence>
<dbReference type="EMBL" id="LRQI01000075">
    <property type="protein sequence ID" value="KXA37420.1"/>
    <property type="molecule type" value="Genomic_DNA"/>
</dbReference>
<protein>
    <submittedName>
        <fullName evidence="1">Uncharacterized protein</fullName>
    </submittedName>
</protein>
<dbReference type="AlphaFoldDB" id="A0ABD4EEI2"/>
<dbReference type="Proteomes" id="UP000070063">
    <property type="component" value="Unassembled WGS sequence"/>
</dbReference>
<organism evidence="1 2">
    <name type="scientific">Staphylococcus lugdunensis</name>
    <dbReference type="NCBI Taxonomy" id="28035"/>
    <lineage>
        <taxon>Bacteria</taxon>
        <taxon>Bacillati</taxon>
        <taxon>Bacillota</taxon>
        <taxon>Bacilli</taxon>
        <taxon>Bacillales</taxon>
        <taxon>Staphylococcaceae</taxon>
        <taxon>Staphylococcus</taxon>
    </lineage>
</organism>
<sequence length="40" mass="4814">YTKVPYFLKYVDVKLYINTKYSIKKKQSDELNSIHLTAIF</sequence>
<name>A0ABD4EEI2_STALU</name>
<comment type="caution">
    <text evidence="1">The sequence shown here is derived from an EMBL/GenBank/DDBJ whole genome shotgun (WGS) entry which is preliminary data.</text>
</comment>
<gene>
    <name evidence="1" type="ORF">HMPREF3225_01696</name>
</gene>
<proteinExistence type="predicted"/>
<evidence type="ECO:0000313" key="1">
    <source>
        <dbReference type="EMBL" id="KXA37420.1"/>
    </source>
</evidence>
<accession>A0ABD4EEI2</accession>
<reference evidence="1 2" key="1">
    <citation type="submission" date="2016-01" db="EMBL/GenBank/DDBJ databases">
        <authorList>
            <person name="Mitreva M."/>
            <person name="Pepin K.H."/>
            <person name="Mihindukulasuriya K.A."/>
            <person name="Fulton R."/>
            <person name="Fronick C."/>
            <person name="O'Laughlin M."/>
            <person name="Miner T."/>
            <person name="Herter B."/>
            <person name="Rosa B.A."/>
            <person name="Cordes M."/>
            <person name="Tomlinson C."/>
            <person name="Wollam A."/>
            <person name="Palsikar V.B."/>
            <person name="Mardis E.R."/>
            <person name="Wilson R.K."/>
        </authorList>
    </citation>
    <scope>NUCLEOTIDE SEQUENCE [LARGE SCALE GENOMIC DNA]</scope>
    <source>
        <strain evidence="1 2">MJR7738</strain>
    </source>
</reference>